<evidence type="ECO:0000313" key="3">
    <source>
        <dbReference type="Proteomes" id="UP001201449"/>
    </source>
</evidence>
<sequence length="106" mass="12368">MKTEHDKEIESFFAQLKEKDNEIQIPDFPKAKRQRSVNWWIPLGIAASLAIGFWFANNRPEETNLENNLVIIRLVEDENKEQKFIIETASSIDVWESPTSSLLTDY</sequence>
<keyword evidence="1" id="KW-0472">Membrane</keyword>
<reference evidence="2 3" key="1">
    <citation type="submission" date="2022-01" db="EMBL/GenBank/DDBJ databases">
        <title>Mariniradius saccharolyticus sp. nov., isolated from sediment of a river.</title>
        <authorList>
            <person name="Liu H."/>
        </authorList>
    </citation>
    <scope>NUCLEOTIDE SEQUENCE [LARGE SCALE GENOMIC DNA]</scope>
    <source>
        <strain evidence="2 3">RY-2</strain>
    </source>
</reference>
<feature type="transmembrane region" description="Helical" evidence="1">
    <location>
        <begin position="37"/>
        <end position="56"/>
    </location>
</feature>
<gene>
    <name evidence="2" type="ORF">L0U89_01860</name>
</gene>
<dbReference type="Proteomes" id="UP001201449">
    <property type="component" value="Unassembled WGS sequence"/>
</dbReference>
<keyword evidence="1" id="KW-0812">Transmembrane</keyword>
<organism evidence="2 3">
    <name type="scientific">Mariniradius sediminis</name>
    <dbReference type="NCBI Taxonomy" id="2909237"/>
    <lineage>
        <taxon>Bacteria</taxon>
        <taxon>Pseudomonadati</taxon>
        <taxon>Bacteroidota</taxon>
        <taxon>Cytophagia</taxon>
        <taxon>Cytophagales</taxon>
        <taxon>Cyclobacteriaceae</taxon>
        <taxon>Mariniradius</taxon>
    </lineage>
</organism>
<evidence type="ECO:0000313" key="2">
    <source>
        <dbReference type="EMBL" id="MCF1749802.1"/>
    </source>
</evidence>
<proteinExistence type="predicted"/>
<keyword evidence="3" id="KW-1185">Reference proteome</keyword>
<evidence type="ECO:0008006" key="4">
    <source>
        <dbReference type="Google" id="ProtNLM"/>
    </source>
</evidence>
<protein>
    <recommendedName>
        <fullName evidence="4">Anti-sigma factor</fullName>
    </recommendedName>
</protein>
<name>A0ABS9BQN8_9BACT</name>
<comment type="caution">
    <text evidence="2">The sequence shown here is derived from an EMBL/GenBank/DDBJ whole genome shotgun (WGS) entry which is preliminary data.</text>
</comment>
<dbReference type="EMBL" id="JAKEVZ010000001">
    <property type="protein sequence ID" value="MCF1749802.1"/>
    <property type="molecule type" value="Genomic_DNA"/>
</dbReference>
<keyword evidence="1" id="KW-1133">Transmembrane helix</keyword>
<dbReference type="RefSeq" id="WP_234859955.1">
    <property type="nucleotide sequence ID" value="NZ_JAKEVZ010000001.1"/>
</dbReference>
<evidence type="ECO:0000256" key="1">
    <source>
        <dbReference type="SAM" id="Phobius"/>
    </source>
</evidence>
<accession>A0ABS9BQN8</accession>